<dbReference type="Proteomes" id="UP000623067">
    <property type="component" value="Unassembled WGS sequence"/>
</dbReference>
<comment type="caution">
    <text evidence="5">The sequence shown here is derived from an EMBL/GenBank/DDBJ whole genome shotgun (WGS) entry which is preliminary data.</text>
</comment>
<feature type="chain" id="PRO_5038166254" description="Carboxylic ester hydrolase" evidence="3">
    <location>
        <begin position="20"/>
        <end position="495"/>
    </location>
</feature>
<evidence type="ECO:0000313" key="5">
    <source>
        <dbReference type="EMBL" id="GGB41865.1"/>
    </source>
</evidence>
<dbReference type="InterPro" id="IPR029058">
    <property type="entry name" value="AB_hydrolase_fold"/>
</dbReference>
<dbReference type="Gene3D" id="3.40.50.1820">
    <property type="entry name" value="alpha/beta hydrolase"/>
    <property type="match status" value="1"/>
</dbReference>
<sequence>MTPLLALAALAAAAPVAPAAPVVRTDDGPVQGAALADGGAVFRGIPYAAPPVGPLRWRAPVRPRGWTRPRATVAEHAACPQIVYGDWNREAARTGDEDCLFVDVRTPGLSGRRPVMVWIHGGSNRAGAGGGTVESRITDKGIVLVSIQYRLGTLGFLSHPALSREQGGHSGNYGLMDQQAALRWVHRNIARFGGDPARVTIAGESAGAMDVGLHLLSPGSRGLFAQAIAESGTAGFGTPPRSLAANEALGVRIARRAGLSATAGTAALRALPVAAILAADDRVDVPGLDDDSFVWLQAVVDGRVLPDTPARLFASGRFAAVPLLIGVNARELGLHGGRAAAVATVRREFGREAGQALKLYGLAPGFTPLDDPRLGDVTQQLATDLTFRCPTIAVSNALAARGVPVWQYQFDFAPPGGAVSHASELRYVFDPPRPGEPPLQDYWAAFVRAGRPAGARLPDWPRYYAGRRGYMAFDQGGPVAKTGLRRAICTLRAAP</sequence>
<dbReference type="EC" id="3.1.1.-" evidence="3"/>
<dbReference type="RefSeq" id="WP_188660777.1">
    <property type="nucleotide sequence ID" value="NZ_BMIH01000005.1"/>
</dbReference>
<gene>
    <name evidence="5" type="ORF">GCM10011380_34130</name>
</gene>
<dbReference type="InterPro" id="IPR050309">
    <property type="entry name" value="Type-B_Carboxylest/Lipase"/>
</dbReference>
<evidence type="ECO:0000256" key="3">
    <source>
        <dbReference type="RuleBase" id="RU361235"/>
    </source>
</evidence>
<reference evidence="5" key="2">
    <citation type="submission" date="2020-09" db="EMBL/GenBank/DDBJ databases">
        <authorList>
            <person name="Sun Q."/>
            <person name="Zhou Y."/>
        </authorList>
    </citation>
    <scope>NUCLEOTIDE SEQUENCE</scope>
    <source>
        <strain evidence="5">CGMCC 1.15330</strain>
    </source>
</reference>
<keyword evidence="2 3" id="KW-0378">Hydrolase</keyword>
<reference evidence="5" key="1">
    <citation type="journal article" date="2014" name="Int. J. Syst. Evol. Microbiol.">
        <title>Complete genome sequence of Corynebacterium casei LMG S-19264T (=DSM 44701T), isolated from a smear-ripened cheese.</title>
        <authorList>
            <consortium name="US DOE Joint Genome Institute (JGI-PGF)"/>
            <person name="Walter F."/>
            <person name="Albersmeier A."/>
            <person name="Kalinowski J."/>
            <person name="Ruckert C."/>
        </authorList>
    </citation>
    <scope>NUCLEOTIDE SEQUENCE</scope>
    <source>
        <strain evidence="5">CGMCC 1.15330</strain>
    </source>
</reference>
<dbReference type="EMBL" id="BMIH01000005">
    <property type="protein sequence ID" value="GGB41865.1"/>
    <property type="molecule type" value="Genomic_DNA"/>
</dbReference>
<dbReference type="InterPro" id="IPR002018">
    <property type="entry name" value="CarbesteraseB"/>
</dbReference>
<protein>
    <recommendedName>
        <fullName evidence="3">Carboxylic ester hydrolase</fullName>
        <ecNumber evidence="3">3.1.1.-</ecNumber>
    </recommendedName>
</protein>
<dbReference type="SUPFAM" id="SSF53474">
    <property type="entry name" value="alpha/beta-Hydrolases"/>
    <property type="match status" value="1"/>
</dbReference>
<evidence type="ECO:0000259" key="4">
    <source>
        <dbReference type="Pfam" id="PF00135"/>
    </source>
</evidence>
<organism evidence="5 6">
    <name type="scientific">Sphingomonas metalli</name>
    <dbReference type="NCBI Taxonomy" id="1779358"/>
    <lineage>
        <taxon>Bacteria</taxon>
        <taxon>Pseudomonadati</taxon>
        <taxon>Pseudomonadota</taxon>
        <taxon>Alphaproteobacteria</taxon>
        <taxon>Sphingomonadales</taxon>
        <taxon>Sphingomonadaceae</taxon>
        <taxon>Sphingomonas</taxon>
    </lineage>
</organism>
<keyword evidence="6" id="KW-1185">Reference proteome</keyword>
<feature type="domain" description="Carboxylesterase type B" evidence="4">
    <location>
        <begin position="20"/>
        <end position="334"/>
    </location>
</feature>
<dbReference type="PROSITE" id="PS00122">
    <property type="entry name" value="CARBOXYLESTERASE_B_1"/>
    <property type="match status" value="1"/>
</dbReference>
<dbReference type="AlphaFoldDB" id="A0A916TFC5"/>
<accession>A0A916TFC5</accession>
<name>A0A916TFC5_9SPHN</name>
<dbReference type="GO" id="GO:0016787">
    <property type="term" value="F:hydrolase activity"/>
    <property type="evidence" value="ECO:0007669"/>
    <property type="project" value="UniProtKB-KW"/>
</dbReference>
<evidence type="ECO:0000256" key="2">
    <source>
        <dbReference type="ARBA" id="ARBA00022801"/>
    </source>
</evidence>
<keyword evidence="3" id="KW-0732">Signal</keyword>
<feature type="domain" description="Carboxylesterase type B" evidence="4">
    <location>
        <begin position="376"/>
        <end position="478"/>
    </location>
</feature>
<dbReference type="Pfam" id="PF00135">
    <property type="entry name" value="COesterase"/>
    <property type="match status" value="2"/>
</dbReference>
<evidence type="ECO:0000256" key="1">
    <source>
        <dbReference type="ARBA" id="ARBA00005964"/>
    </source>
</evidence>
<proteinExistence type="inferred from homology"/>
<feature type="signal peptide" evidence="3">
    <location>
        <begin position="1"/>
        <end position="19"/>
    </location>
</feature>
<evidence type="ECO:0000313" key="6">
    <source>
        <dbReference type="Proteomes" id="UP000623067"/>
    </source>
</evidence>
<dbReference type="PANTHER" id="PTHR11559">
    <property type="entry name" value="CARBOXYLESTERASE"/>
    <property type="match status" value="1"/>
</dbReference>
<comment type="similarity">
    <text evidence="1 3">Belongs to the type-B carboxylesterase/lipase family.</text>
</comment>
<dbReference type="InterPro" id="IPR019826">
    <property type="entry name" value="Carboxylesterase_B_AS"/>
</dbReference>